<feature type="transmembrane region" description="Helical" evidence="1">
    <location>
        <begin position="84"/>
        <end position="103"/>
    </location>
</feature>
<proteinExistence type="predicted"/>
<evidence type="ECO:0000313" key="2">
    <source>
        <dbReference type="EMBL" id="MFD1485108.1"/>
    </source>
</evidence>
<sequence>MDKLQIYADGLFAQGDQRQKTVVLAAMEADYQAAIAAGQTPEAALLAVMSTYADAGVANHHQSIGIDAATANSFWRRAEFTARLTALGIAVLIGGLAIIVVASDHTGGYGAGAFFVTLAIGVVLLLIPRLLHRGGHKAKRVLIAPATQALAQQKLAAYRQSYVIGLCTGIGLLIVAIAPVIALNSALGVALMFLLDAIGCFFIIYVVTIQASYKKLLRPKAKLR</sequence>
<dbReference type="EMBL" id="JBHTON010000020">
    <property type="protein sequence ID" value="MFD1485108.1"/>
    <property type="molecule type" value="Genomic_DNA"/>
</dbReference>
<feature type="transmembrane region" description="Helical" evidence="1">
    <location>
        <begin position="162"/>
        <end position="183"/>
    </location>
</feature>
<name>A0ABW4E7Z6_9LACO</name>
<organism evidence="2 3">
    <name type="scientific">Lacticaseibacillus baoqingensis</name>
    <dbReference type="NCBI Taxonomy" id="2486013"/>
    <lineage>
        <taxon>Bacteria</taxon>
        <taxon>Bacillati</taxon>
        <taxon>Bacillota</taxon>
        <taxon>Bacilli</taxon>
        <taxon>Lactobacillales</taxon>
        <taxon>Lactobacillaceae</taxon>
        <taxon>Lacticaseibacillus</taxon>
    </lineage>
</organism>
<dbReference type="Proteomes" id="UP001597252">
    <property type="component" value="Unassembled WGS sequence"/>
</dbReference>
<comment type="caution">
    <text evidence="2">The sequence shown here is derived from an EMBL/GenBank/DDBJ whole genome shotgun (WGS) entry which is preliminary data.</text>
</comment>
<evidence type="ECO:0000313" key="3">
    <source>
        <dbReference type="Proteomes" id="UP001597252"/>
    </source>
</evidence>
<keyword evidence="1" id="KW-1133">Transmembrane helix</keyword>
<keyword evidence="3" id="KW-1185">Reference proteome</keyword>
<keyword evidence="1" id="KW-0812">Transmembrane</keyword>
<gene>
    <name evidence="2" type="ORF">ACFQ5J_07685</name>
</gene>
<evidence type="ECO:0000256" key="1">
    <source>
        <dbReference type="SAM" id="Phobius"/>
    </source>
</evidence>
<protein>
    <recommendedName>
        <fullName evidence="4">DUF1129 family protein</fullName>
    </recommendedName>
</protein>
<reference evidence="3" key="1">
    <citation type="journal article" date="2019" name="Int. J. Syst. Evol. Microbiol.">
        <title>The Global Catalogue of Microorganisms (GCM) 10K type strain sequencing project: providing services to taxonomists for standard genome sequencing and annotation.</title>
        <authorList>
            <consortium name="The Broad Institute Genomics Platform"/>
            <consortium name="The Broad Institute Genome Sequencing Center for Infectious Disease"/>
            <person name="Wu L."/>
            <person name="Ma J."/>
        </authorList>
    </citation>
    <scope>NUCLEOTIDE SEQUENCE [LARGE SCALE GENOMIC DNA]</scope>
    <source>
        <strain evidence="3">CCM 8903</strain>
    </source>
</reference>
<feature type="transmembrane region" description="Helical" evidence="1">
    <location>
        <begin position="109"/>
        <end position="131"/>
    </location>
</feature>
<keyword evidence="1" id="KW-0472">Membrane</keyword>
<dbReference type="RefSeq" id="WP_125753176.1">
    <property type="nucleotide sequence ID" value="NZ_JBHTON010000020.1"/>
</dbReference>
<feature type="transmembrane region" description="Helical" evidence="1">
    <location>
        <begin position="189"/>
        <end position="213"/>
    </location>
</feature>
<accession>A0ABW4E7Z6</accession>
<evidence type="ECO:0008006" key="4">
    <source>
        <dbReference type="Google" id="ProtNLM"/>
    </source>
</evidence>